<keyword evidence="2" id="KW-1185">Reference proteome</keyword>
<dbReference type="Proteomes" id="UP000239576">
    <property type="component" value="Unassembled WGS sequence"/>
</dbReference>
<dbReference type="AlphaFoldDB" id="A0A2T1DXZ7"/>
<dbReference type="OrthoDB" id="515321at2"/>
<sequence>MITIEAIATVTPEGKVTIQLPATIPPGNHKLVLVIDEQPVTTEKRPPFDFPTHSVGAWPDNLSLRREDMYDDWGR</sequence>
<organism evidence="1 2">
    <name type="scientific">Stenomitos frigidus ULC18</name>
    <dbReference type="NCBI Taxonomy" id="2107698"/>
    <lineage>
        <taxon>Bacteria</taxon>
        <taxon>Bacillati</taxon>
        <taxon>Cyanobacteriota</taxon>
        <taxon>Cyanophyceae</taxon>
        <taxon>Leptolyngbyales</taxon>
        <taxon>Leptolyngbyaceae</taxon>
        <taxon>Stenomitos</taxon>
    </lineage>
</organism>
<reference evidence="2" key="1">
    <citation type="submission" date="2018-02" db="EMBL/GenBank/DDBJ databases">
        <authorList>
            <person name="Moore K."/>
            <person name="Momper L."/>
        </authorList>
    </citation>
    <scope>NUCLEOTIDE SEQUENCE [LARGE SCALE GENOMIC DNA]</scope>
    <source>
        <strain evidence="2">ULC18</strain>
    </source>
</reference>
<name>A0A2T1DXZ7_9CYAN</name>
<proteinExistence type="predicted"/>
<comment type="caution">
    <text evidence="1">The sequence shown here is derived from an EMBL/GenBank/DDBJ whole genome shotgun (WGS) entry which is preliminary data.</text>
</comment>
<reference evidence="1 2" key="2">
    <citation type="submission" date="2018-03" db="EMBL/GenBank/DDBJ databases">
        <title>The ancient ancestry and fast evolution of plastids.</title>
        <authorList>
            <person name="Moore K.R."/>
            <person name="Magnabosco C."/>
            <person name="Momper L."/>
            <person name="Gold D.A."/>
            <person name="Bosak T."/>
            <person name="Fournier G.P."/>
        </authorList>
    </citation>
    <scope>NUCLEOTIDE SEQUENCE [LARGE SCALE GENOMIC DNA]</scope>
    <source>
        <strain evidence="1 2">ULC18</strain>
    </source>
</reference>
<gene>
    <name evidence="1" type="ORF">C7B82_23520</name>
</gene>
<evidence type="ECO:0000313" key="2">
    <source>
        <dbReference type="Proteomes" id="UP000239576"/>
    </source>
</evidence>
<evidence type="ECO:0000313" key="1">
    <source>
        <dbReference type="EMBL" id="PSB25311.1"/>
    </source>
</evidence>
<accession>A0A2T1DXZ7</accession>
<dbReference type="EMBL" id="PVWK01000126">
    <property type="protein sequence ID" value="PSB25311.1"/>
    <property type="molecule type" value="Genomic_DNA"/>
</dbReference>
<protein>
    <submittedName>
        <fullName evidence="1">Uncharacterized protein</fullName>
    </submittedName>
</protein>
<dbReference type="RefSeq" id="WP_106259093.1">
    <property type="nucleotide sequence ID" value="NZ_CAWNSW010000164.1"/>
</dbReference>